<accession>A0A3D9SLR9</accession>
<evidence type="ECO:0000313" key="6">
    <source>
        <dbReference type="EMBL" id="REE96798.1"/>
    </source>
</evidence>
<name>A0A3D9SLR9_9ACTN</name>
<dbReference type="InterPro" id="IPR003018">
    <property type="entry name" value="GAF"/>
</dbReference>
<dbReference type="AlphaFoldDB" id="A0A3D9SLR9"/>
<evidence type="ECO:0000256" key="1">
    <source>
        <dbReference type="ARBA" id="ARBA00022679"/>
    </source>
</evidence>
<dbReference type="InterPro" id="IPR011006">
    <property type="entry name" value="CheY-like_superfamily"/>
</dbReference>
<dbReference type="GO" id="GO:0003723">
    <property type="term" value="F:RNA binding"/>
    <property type="evidence" value="ECO:0007669"/>
    <property type="project" value="InterPro"/>
</dbReference>
<dbReference type="Proteomes" id="UP000256661">
    <property type="component" value="Unassembled WGS sequence"/>
</dbReference>
<dbReference type="OrthoDB" id="3683444at2"/>
<gene>
    <name evidence="6" type="ORF">DFJ69_2249</name>
</gene>
<dbReference type="PIRSF" id="PIRSF036625">
    <property type="entry name" value="GAF_ANTAR"/>
    <property type="match status" value="1"/>
</dbReference>
<evidence type="ECO:0000256" key="4">
    <source>
        <dbReference type="ARBA" id="ARBA00023163"/>
    </source>
</evidence>
<evidence type="ECO:0000256" key="3">
    <source>
        <dbReference type="ARBA" id="ARBA00023015"/>
    </source>
</evidence>
<dbReference type="InterPro" id="IPR005561">
    <property type="entry name" value="ANTAR"/>
</dbReference>
<evidence type="ECO:0000259" key="5">
    <source>
        <dbReference type="PROSITE" id="PS50921"/>
    </source>
</evidence>
<keyword evidence="1" id="KW-0808">Transferase</keyword>
<proteinExistence type="predicted"/>
<comment type="caution">
    <text evidence="6">The sequence shown here is derived from an EMBL/GenBank/DDBJ whole genome shotgun (WGS) entry which is preliminary data.</text>
</comment>
<dbReference type="SUPFAM" id="SSF52172">
    <property type="entry name" value="CheY-like"/>
    <property type="match status" value="1"/>
</dbReference>
<dbReference type="Gene3D" id="3.30.450.40">
    <property type="match status" value="1"/>
</dbReference>
<keyword evidence="4" id="KW-0804">Transcription</keyword>
<reference evidence="6 7" key="1">
    <citation type="submission" date="2018-08" db="EMBL/GenBank/DDBJ databases">
        <title>Sequencing the genomes of 1000 actinobacteria strains.</title>
        <authorList>
            <person name="Klenk H.-P."/>
        </authorList>
    </citation>
    <scope>NUCLEOTIDE SEQUENCE [LARGE SCALE GENOMIC DNA]</scope>
    <source>
        <strain evidence="6 7">DSM 43927</strain>
    </source>
</reference>
<dbReference type="SMART" id="SM01012">
    <property type="entry name" value="ANTAR"/>
    <property type="match status" value="1"/>
</dbReference>
<dbReference type="InterPro" id="IPR012074">
    <property type="entry name" value="GAF_ANTAR"/>
</dbReference>
<evidence type="ECO:0000313" key="7">
    <source>
        <dbReference type="Proteomes" id="UP000256661"/>
    </source>
</evidence>
<dbReference type="PROSITE" id="PS50921">
    <property type="entry name" value="ANTAR"/>
    <property type="match status" value="1"/>
</dbReference>
<feature type="domain" description="ANTAR" evidence="5">
    <location>
        <begin position="166"/>
        <end position="227"/>
    </location>
</feature>
<keyword evidence="7" id="KW-1185">Reference proteome</keyword>
<keyword evidence="3" id="KW-0805">Transcription regulation</keyword>
<evidence type="ECO:0000256" key="2">
    <source>
        <dbReference type="ARBA" id="ARBA00022777"/>
    </source>
</evidence>
<protein>
    <submittedName>
        <fullName evidence="6">GAF domain-containing protein</fullName>
    </submittedName>
</protein>
<dbReference type="SUPFAM" id="SSF55781">
    <property type="entry name" value="GAF domain-like"/>
    <property type="match status" value="1"/>
</dbReference>
<organism evidence="6 7">
    <name type="scientific">Thermomonospora umbrina</name>
    <dbReference type="NCBI Taxonomy" id="111806"/>
    <lineage>
        <taxon>Bacteria</taxon>
        <taxon>Bacillati</taxon>
        <taxon>Actinomycetota</taxon>
        <taxon>Actinomycetes</taxon>
        <taxon>Streptosporangiales</taxon>
        <taxon>Thermomonosporaceae</taxon>
        <taxon>Thermomonospora</taxon>
    </lineage>
</organism>
<sequence>MLERQLGETFVEIADTLVARFDVIDLLHFLSERCVQLLDVDAAGVLLADERGTLSLAAASTEQARMLELFQLQDEEGPCLDCFHSGVRVSCGDLGLEPQRWPRFTEAARERGFAAVTAVPLRLGEARLGAMNLFRVTTGSLGPEALLVAQALADMATIGIVNERAHGRAELVVEQLQGALNSRTVIEQAKGVLAERGRISVSDAFTVLRSYARDHNRLLSQVAHAVVEQSPDVADLLGTTTPPRP</sequence>
<dbReference type="Pfam" id="PF03861">
    <property type="entry name" value="ANTAR"/>
    <property type="match status" value="1"/>
</dbReference>
<dbReference type="InterPro" id="IPR036388">
    <property type="entry name" value="WH-like_DNA-bd_sf"/>
</dbReference>
<dbReference type="Pfam" id="PF13185">
    <property type="entry name" value="GAF_2"/>
    <property type="match status" value="1"/>
</dbReference>
<dbReference type="InterPro" id="IPR029016">
    <property type="entry name" value="GAF-like_dom_sf"/>
</dbReference>
<dbReference type="Gene3D" id="1.10.10.10">
    <property type="entry name" value="Winged helix-like DNA-binding domain superfamily/Winged helix DNA-binding domain"/>
    <property type="match status" value="1"/>
</dbReference>
<dbReference type="GO" id="GO:0016301">
    <property type="term" value="F:kinase activity"/>
    <property type="evidence" value="ECO:0007669"/>
    <property type="project" value="UniProtKB-KW"/>
</dbReference>
<keyword evidence="2" id="KW-0418">Kinase</keyword>
<dbReference type="EMBL" id="QTTT01000001">
    <property type="protein sequence ID" value="REE96798.1"/>
    <property type="molecule type" value="Genomic_DNA"/>
</dbReference>